<dbReference type="SUPFAM" id="SSF56672">
    <property type="entry name" value="DNA/RNA polymerases"/>
    <property type="match status" value="1"/>
</dbReference>
<dbReference type="SMART" id="SM00482">
    <property type="entry name" value="POLAc"/>
    <property type="match status" value="1"/>
</dbReference>
<dbReference type="InterPro" id="IPR012337">
    <property type="entry name" value="RNaseH-like_sf"/>
</dbReference>
<feature type="domain" description="DNA-directed DNA polymerase family A palm" evidence="3">
    <location>
        <begin position="381"/>
        <end position="643"/>
    </location>
</feature>
<dbReference type="RefSeq" id="YP_009101103.1">
    <property type="nucleotide sequence ID" value="NC_025442.1"/>
</dbReference>
<dbReference type="PANTHER" id="PTHR10133:SF27">
    <property type="entry name" value="DNA POLYMERASE NU"/>
    <property type="match status" value="1"/>
</dbReference>
<dbReference type="Proteomes" id="UP000030047">
    <property type="component" value="Segment"/>
</dbReference>
<dbReference type="GO" id="GO:0003677">
    <property type="term" value="F:DNA binding"/>
    <property type="evidence" value="ECO:0007669"/>
    <property type="project" value="InterPro"/>
</dbReference>
<dbReference type="InterPro" id="IPR043502">
    <property type="entry name" value="DNA/RNA_pol_sf"/>
</dbReference>
<dbReference type="GO" id="GO:0006302">
    <property type="term" value="P:double-strand break repair"/>
    <property type="evidence" value="ECO:0007669"/>
    <property type="project" value="TreeGrafter"/>
</dbReference>
<dbReference type="OrthoDB" id="5706at10239"/>
<name>A0A097P464_9CAUD</name>
<sequence>MADCINLDYESRSRVNLKTNGFDRYSNDESTKVLMGAWSINGGAVQHVDLHRGKKLPGELREALEDPDVEKWAFNAQFERVMTRRVLGIKTPYKAWRCTMAMAYMLGFAGDLLSVGTQLGLPEEKLKDPEGKRLIDLFSKPQRVTKKNPFEWRNEATDPEDWWHFCRYNVRDVETELAIKARLMRYPILDAEWDMYALDQFINDTGVMIDREFAYSALALAEARKPQIMEEMADITGLKNPNSPAQLTPWLKERGYPFSDLRSDTVNKVIREADENGVDPDAIRVLRMRLNSAKNSLSKYQTMIDAAGEDGRFRFSLQFAGASRTNRWAGRRIQTQNLPRTPKLIEDVTDLSIVNKMIHQRDLDALTLYVGEPMDALVGCIRSAFIPTPGHKFIVADLSSIESVVIGWLTNCKWFMDTLAAKHDLYRSFAAHWLHLRYEETKPHRSKAKPATLGAGYRLGGGHMDENGKKTGLWGYAENMGVHMTQKEAEESVQAFRDLCPEIVRAWYDLENAVFKVIRTRQAVVWGCLIIEYTKPFLTIRLPSGRKMYYFRPRLVERQMTVQKGPKKGEKYTKTNFQYEGKVEGSGTKWGKIYSHGGKLVENIVQALARDVLAEGLKKAHRKGFRIVMHIHDEIVTEVPEDSPLTVDDLISCMVAELPWAEGLPLGAAGWEGYFYRKD</sequence>
<gene>
    <name evidence="4" type="primary">8</name>
    <name evidence="4" type="ORF">CHI_8</name>
</gene>
<dbReference type="GeneID" id="72301857"/>
<protein>
    <submittedName>
        <fullName evidence="4">DNA polymerase I</fullName>
    </submittedName>
</protein>
<dbReference type="GO" id="GO:0039693">
    <property type="term" value="P:viral DNA genome replication"/>
    <property type="evidence" value="ECO:0007669"/>
    <property type="project" value="UniProtKB-KW"/>
</dbReference>
<dbReference type="GO" id="GO:0006261">
    <property type="term" value="P:DNA-templated DNA replication"/>
    <property type="evidence" value="ECO:0007669"/>
    <property type="project" value="InterPro"/>
</dbReference>
<keyword evidence="2" id="KW-1194">Viral DNA replication</keyword>
<dbReference type="KEGG" id="vg:72301857"/>
<keyword evidence="5" id="KW-1185">Reference proteome</keyword>
<evidence type="ECO:0000256" key="1">
    <source>
        <dbReference type="ARBA" id="ARBA00022705"/>
    </source>
</evidence>
<dbReference type="PANTHER" id="PTHR10133">
    <property type="entry name" value="DNA POLYMERASE I"/>
    <property type="match status" value="1"/>
</dbReference>
<evidence type="ECO:0000313" key="5">
    <source>
        <dbReference type="Proteomes" id="UP000030047"/>
    </source>
</evidence>
<dbReference type="SUPFAM" id="SSF53098">
    <property type="entry name" value="Ribonuclease H-like"/>
    <property type="match status" value="1"/>
</dbReference>
<dbReference type="Gene3D" id="1.10.150.20">
    <property type="entry name" value="5' to 3' exonuclease, C-terminal subdomain"/>
    <property type="match status" value="1"/>
</dbReference>
<evidence type="ECO:0000256" key="2">
    <source>
        <dbReference type="ARBA" id="ARBA00023109"/>
    </source>
</evidence>
<keyword evidence="1" id="KW-0235">DNA replication</keyword>
<proteinExistence type="predicted"/>
<reference evidence="4 5" key="1">
    <citation type="submission" date="2014-09" db="EMBL/GenBank/DDBJ databases">
        <authorList>
            <person name="Hendrix R.W."/>
            <person name="Ko C."/>
            <person name="Jacobs-Sera D."/>
            <person name="Hatfull G.F."/>
            <person name="Kropinski A.M."/>
            <person name="Denyes J.M."/>
            <person name="Erhardt M."/>
            <person name="Hughes K.T."/>
            <person name="Casjens S.R."/>
        </authorList>
    </citation>
    <scope>NUCLEOTIDE SEQUENCE [LARGE SCALE GENOMIC DNA]</scope>
</reference>
<dbReference type="Gene3D" id="3.30.70.370">
    <property type="match status" value="1"/>
</dbReference>
<dbReference type="InterPro" id="IPR002298">
    <property type="entry name" value="DNA_polymerase_A"/>
</dbReference>
<evidence type="ECO:0000313" key="4">
    <source>
        <dbReference type="EMBL" id="AIU37937.1"/>
    </source>
</evidence>
<dbReference type="GO" id="GO:0003887">
    <property type="term" value="F:DNA-directed DNA polymerase activity"/>
    <property type="evidence" value="ECO:0007669"/>
    <property type="project" value="InterPro"/>
</dbReference>
<evidence type="ECO:0000259" key="3">
    <source>
        <dbReference type="SMART" id="SM00482"/>
    </source>
</evidence>
<dbReference type="InterPro" id="IPR001098">
    <property type="entry name" value="DNA-dir_DNA_pol_A_palm_dom"/>
</dbReference>
<accession>A0A097P464</accession>
<dbReference type="EMBL" id="KM458633">
    <property type="protein sequence ID" value="AIU37937.1"/>
    <property type="molecule type" value="Genomic_DNA"/>
</dbReference>
<organism evidence="4 5">
    <name type="scientific">Chivirus chi</name>
    <dbReference type="NCBI Taxonomy" id="1541887"/>
    <lineage>
        <taxon>Viruses</taxon>
        <taxon>Duplodnaviria</taxon>
        <taxon>Heunggongvirae</taxon>
        <taxon>Uroviricota</taxon>
        <taxon>Caudoviricetes</taxon>
        <taxon>Casjensviridae</taxon>
        <taxon>Chivirus</taxon>
    </lineage>
</organism>